<keyword evidence="2" id="KW-1185">Reference proteome</keyword>
<evidence type="ECO:0000313" key="2">
    <source>
        <dbReference type="Proteomes" id="UP000580861"/>
    </source>
</evidence>
<protein>
    <submittedName>
        <fullName evidence="1">Uncharacterized protein</fullName>
    </submittedName>
</protein>
<dbReference type="EMBL" id="JACHMX010000001">
    <property type="protein sequence ID" value="MBB5853106.1"/>
    <property type="molecule type" value="Genomic_DNA"/>
</dbReference>
<comment type="caution">
    <text evidence="1">The sequence shown here is derived from an EMBL/GenBank/DDBJ whole genome shotgun (WGS) entry which is preliminary data.</text>
</comment>
<dbReference type="Proteomes" id="UP000580861">
    <property type="component" value="Unassembled WGS sequence"/>
</dbReference>
<reference evidence="1 2" key="1">
    <citation type="submission" date="2020-08" db="EMBL/GenBank/DDBJ databases">
        <title>Sequencing the genomes of 1000 actinobacteria strains.</title>
        <authorList>
            <person name="Klenk H.-P."/>
        </authorList>
    </citation>
    <scope>NUCLEOTIDE SEQUENCE [LARGE SCALE GENOMIC DNA]</scope>
    <source>
        <strain evidence="1 2">DSM 45272</strain>
    </source>
</reference>
<sequence length="45" mass="5118">MTVRAAPSQPHFVHRVLRWFTAAGVLVRGHRIIGARPGKLDVWTR</sequence>
<name>A0A841AZ36_9PSEU</name>
<dbReference type="AlphaFoldDB" id="A0A841AZ36"/>
<accession>A0A841AZ36</accession>
<organism evidence="1 2">
    <name type="scientific">Amycolatopsis umgeniensis</name>
    <dbReference type="NCBI Taxonomy" id="336628"/>
    <lineage>
        <taxon>Bacteria</taxon>
        <taxon>Bacillati</taxon>
        <taxon>Actinomycetota</taxon>
        <taxon>Actinomycetes</taxon>
        <taxon>Pseudonocardiales</taxon>
        <taxon>Pseudonocardiaceae</taxon>
        <taxon>Amycolatopsis</taxon>
    </lineage>
</organism>
<proteinExistence type="predicted"/>
<dbReference type="RefSeq" id="WP_184906581.1">
    <property type="nucleotide sequence ID" value="NZ_JACHMX010000001.1"/>
</dbReference>
<gene>
    <name evidence="1" type="ORF">HDA45_003193</name>
</gene>
<evidence type="ECO:0000313" key="1">
    <source>
        <dbReference type="EMBL" id="MBB5853106.1"/>
    </source>
</evidence>